<gene>
    <name evidence="2" type="ORF">AVDCRST_MAG51-7</name>
</gene>
<feature type="compositionally biased region" description="Basic residues" evidence="1">
    <location>
        <begin position="78"/>
        <end position="94"/>
    </location>
</feature>
<feature type="compositionally biased region" description="Basic and acidic residues" evidence="1">
    <location>
        <begin position="312"/>
        <end position="328"/>
    </location>
</feature>
<keyword evidence="2" id="KW-0808">Transferase</keyword>
<name>A0A6J4NCH7_9BURK</name>
<feature type="region of interest" description="Disordered" evidence="1">
    <location>
        <begin position="78"/>
        <end position="98"/>
    </location>
</feature>
<feature type="compositionally biased region" description="Low complexity" evidence="1">
    <location>
        <begin position="224"/>
        <end position="242"/>
    </location>
</feature>
<feature type="non-terminal residue" evidence="2">
    <location>
        <position position="1"/>
    </location>
</feature>
<organism evidence="2">
    <name type="scientific">uncultured Ramlibacter sp</name>
    <dbReference type="NCBI Taxonomy" id="260755"/>
    <lineage>
        <taxon>Bacteria</taxon>
        <taxon>Pseudomonadati</taxon>
        <taxon>Pseudomonadota</taxon>
        <taxon>Betaproteobacteria</taxon>
        <taxon>Burkholderiales</taxon>
        <taxon>Comamonadaceae</taxon>
        <taxon>Ramlibacter</taxon>
        <taxon>environmental samples</taxon>
    </lineage>
</organism>
<feature type="region of interest" description="Disordered" evidence="1">
    <location>
        <begin position="1"/>
        <end position="44"/>
    </location>
</feature>
<reference evidence="2" key="1">
    <citation type="submission" date="2020-02" db="EMBL/GenBank/DDBJ databases">
        <authorList>
            <person name="Meier V. D."/>
        </authorList>
    </citation>
    <scope>NUCLEOTIDE SEQUENCE</scope>
    <source>
        <strain evidence="2">AVDCRST_MAG51</strain>
    </source>
</reference>
<dbReference type="EMBL" id="CADCUX010000004">
    <property type="protein sequence ID" value="CAA9384081.1"/>
    <property type="molecule type" value="Genomic_DNA"/>
</dbReference>
<dbReference type="EC" id="2.7.7.59" evidence="2"/>
<proteinExistence type="predicted"/>
<keyword evidence="2" id="KW-0548">Nucleotidyltransferase</keyword>
<evidence type="ECO:0000256" key="1">
    <source>
        <dbReference type="SAM" id="MobiDB-lite"/>
    </source>
</evidence>
<protein>
    <submittedName>
        <fullName evidence="2">[Protein-PII] uridylyltransferase / [Protein-PII]-UMP uridylyl-removing enzyme</fullName>
        <ecNumber evidence="2">2.7.7.59</ecNumber>
    </submittedName>
</protein>
<evidence type="ECO:0000313" key="2">
    <source>
        <dbReference type="EMBL" id="CAA9384081.1"/>
    </source>
</evidence>
<dbReference type="AlphaFoldDB" id="A0A6J4NCH7"/>
<feature type="non-terminal residue" evidence="2">
    <location>
        <position position="372"/>
    </location>
</feature>
<dbReference type="GO" id="GO:0008773">
    <property type="term" value="F:[protein-PII] uridylyltransferase activity"/>
    <property type="evidence" value="ECO:0007669"/>
    <property type="project" value="UniProtKB-EC"/>
</dbReference>
<feature type="compositionally biased region" description="Basic and acidic residues" evidence="1">
    <location>
        <begin position="280"/>
        <end position="295"/>
    </location>
</feature>
<feature type="compositionally biased region" description="Gly residues" evidence="1">
    <location>
        <begin position="207"/>
        <end position="223"/>
    </location>
</feature>
<accession>A0A6J4NCH7</accession>
<feature type="region of interest" description="Disordered" evidence="1">
    <location>
        <begin position="202"/>
        <end position="372"/>
    </location>
</feature>
<sequence length="372" mass="39100">GRRRGTARPAARAQVRSQCRAAGPGRDHPHHRHHAATPGPARRCRAGHPLDAGCIAAGLRAGGGRRLRPWRAVSALRRRRAGAHARRHRDRPRRGTQAAHRILHRPVLGHRAGDRLERAHGGRVRGPGPGRRHGADLAAGVAPAGGRRHPVRQLRAARAGHAGPTCLFCGQDAGDAPAPHQVREHAVRAGAQLQGVARRPARFAGHPLGGQGRGPGQQLGGPGRQRAGHAAGGAADPAQRSAAEPDPRPLARRGQPARGPAGVRPADRRGRVLWLSPPHGGERPHPAARQRRADETLLLGRQGGDPAQPDPAAEHRGAAEPQRARAGADQRALLEQGGHAGGGPRGPVPARAARHPRDLPAVPDHRRHQGAG</sequence>